<dbReference type="InterPro" id="IPR029472">
    <property type="entry name" value="Copia-like_N"/>
</dbReference>
<feature type="compositionally biased region" description="Polar residues" evidence="1">
    <location>
        <begin position="548"/>
        <end position="560"/>
    </location>
</feature>
<dbReference type="Proteomes" id="UP001151760">
    <property type="component" value="Unassembled WGS sequence"/>
</dbReference>
<evidence type="ECO:0000313" key="4">
    <source>
        <dbReference type="Proteomes" id="UP001151760"/>
    </source>
</evidence>
<protein>
    <submittedName>
        <fullName evidence="3">Transcription factor interactor and regulator CCHC(Zn) family protein</fullName>
    </submittedName>
</protein>
<feature type="domain" description="Retrotransposon Copia-like N-terminal" evidence="2">
    <location>
        <begin position="37"/>
        <end position="82"/>
    </location>
</feature>
<evidence type="ECO:0000259" key="2">
    <source>
        <dbReference type="Pfam" id="PF14244"/>
    </source>
</evidence>
<reference evidence="3" key="1">
    <citation type="journal article" date="2022" name="Int. J. Mol. Sci.">
        <title>Draft Genome of Tanacetum Coccineum: Genomic Comparison of Closely Related Tanacetum-Family Plants.</title>
        <authorList>
            <person name="Yamashiro T."/>
            <person name="Shiraishi A."/>
            <person name="Nakayama K."/>
            <person name="Satake H."/>
        </authorList>
    </citation>
    <scope>NUCLEOTIDE SEQUENCE</scope>
</reference>
<organism evidence="3 4">
    <name type="scientific">Tanacetum coccineum</name>
    <dbReference type="NCBI Taxonomy" id="301880"/>
    <lineage>
        <taxon>Eukaryota</taxon>
        <taxon>Viridiplantae</taxon>
        <taxon>Streptophyta</taxon>
        <taxon>Embryophyta</taxon>
        <taxon>Tracheophyta</taxon>
        <taxon>Spermatophyta</taxon>
        <taxon>Magnoliopsida</taxon>
        <taxon>eudicotyledons</taxon>
        <taxon>Gunneridae</taxon>
        <taxon>Pentapetalae</taxon>
        <taxon>asterids</taxon>
        <taxon>campanulids</taxon>
        <taxon>Asterales</taxon>
        <taxon>Asteraceae</taxon>
        <taxon>Asteroideae</taxon>
        <taxon>Anthemideae</taxon>
        <taxon>Anthemidinae</taxon>
        <taxon>Tanacetum</taxon>
    </lineage>
</organism>
<dbReference type="Pfam" id="PF14244">
    <property type="entry name" value="Retrotran_gag_3"/>
    <property type="match status" value="1"/>
</dbReference>
<gene>
    <name evidence="3" type="ORF">Tco_1044340</name>
</gene>
<evidence type="ECO:0000313" key="3">
    <source>
        <dbReference type="EMBL" id="GJT77615.1"/>
    </source>
</evidence>
<dbReference type="PANTHER" id="PTHR37610:SF78">
    <property type="entry name" value="GAG-POLYPEPTIDE OF LTR COPIA-TYPE-RELATED"/>
    <property type="match status" value="1"/>
</dbReference>
<feature type="compositionally biased region" description="Basic and acidic residues" evidence="1">
    <location>
        <begin position="536"/>
        <end position="546"/>
    </location>
</feature>
<feature type="compositionally biased region" description="Basic and acidic residues" evidence="1">
    <location>
        <begin position="593"/>
        <end position="606"/>
    </location>
</feature>
<dbReference type="EMBL" id="BQNB010018728">
    <property type="protein sequence ID" value="GJT77615.1"/>
    <property type="molecule type" value="Genomic_DNA"/>
</dbReference>
<reference evidence="3" key="2">
    <citation type="submission" date="2022-01" db="EMBL/GenBank/DDBJ databases">
        <authorList>
            <person name="Yamashiro T."/>
            <person name="Shiraishi A."/>
            <person name="Satake H."/>
            <person name="Nakayama K."/>
        </authorList>
    </citation>
    <scope>NUCLEOTIDE SEQUENCE</scope>
</reference>
<sequence length="624" mass="70434">MPGDDSSNSFDSSINISNISDKSDLPDLKFGDPLFLHPNDTSPTPLINFKLIGTDNYNMWSCTMKFALRNKSKLGFIDGTCKRKSDDHVLANQWDLCNSVVITWILNSVSAELYASQIYSKTAFDMWTNLKDTYRKVDGYVIFNLYKSINPLNQNGSSLSEYYHNLNTLWKQFDAMISLPTCTCEAAEHYENHANQIKLMHFLMGLDDVYQPIRSNILTREPLPLVKTAFVVASGEESYRNVTSSSSTSKTPSATAFAAKGFDNKNLIKRGNKNNKHHVKRGPNPNLKCTNCDKVSHTIERCFDLIEYPPNYKKQRNQNANKHTVNNAISNPNPSTASAVSFSNEQMLKLLSLIDENSVSYSVANMAVGHPNDTKAKIVKIKDLKLNDFVTMFNVLVVPEYTDLKRNMIVGTGDMNGGLYLFDAKWGLPLYLLSDCNLTAVYLINRLPSSILAGQSPYSYVYGRNPTLSHLRVYGCLCFATLLNNHDKFNSRDVKFYETVFPLKIKQNETGIETGVSKDLNHINFFNYGNLYDEQPNPKRTNDEGRVPSNNDCTESNPVNEGNDDSDATFIEDNAHPEGNTKSINQYDESEGESNHPIEREKRIDLTKNINYDDVAEPVRRSSR</sequence>
<proteinExistence type="predicted"/>
<evidence type="ECO:0000256" key="1">
    <source>
        <dbReference type="SAM" id="MobiDB-lite"/>
    </source>
</evidence>
<feature type="region of interest" description="Disordered" evidence="1">
    <location>
        <begin position="532"/>
        <end position="624"/>
    </location>
</feature>
<name>A0ABQ5GPM0_9ASTR</name>
<keyword evidence="4" id="KW-1185">Reference proteome</keyword>
<dbReference type="PANTHER" id="PTHR37610">
    <property type="entry name" value="CCHC-TYPE DOMAIN-CONTAINING PROTEIN"/>
    <property type="match status" value="1"/>
</dbReference>
<accession>A0ABQ5GPM0</accession>
<comment type="caution">
    <text evidence="3">The sequence shown here is derived from an EMBL/GenBank/DDBJ whole genome shotgun (WGS) entry which is preliminary data.</text>
</comment>